<dbReference type="EMBL" id="CP020100">
    <property type="protein sequence ID" value="AQZ96865.1"/>
    <property type="molecule type" value="Genomic_DNA"/>
</dbReference>
<evidence type="ECO:0000259" key="2">
    <source>
        <dbReference type="PROSITE" id="PS50164"/>
    </source>
</evidence>
<dbReference type="PROSITE" id="PS50164">
    <property type="entry name" value="GIY_YIG"/>
    <property type="match status" value="1"/>
</dbReference>
<dbReference type="GO" id="GO:0004519">
    <property type="term" value="F:endonuclease activity"/>
    <property type="evidence" value="ECO:0007669"/>
    <property type="project" value="UniProtKB-KW"/>
</dbReference>
<name>A0A1V0BAA8_9GAMM</name>
<dbReference type="Proteomes" id="UP000243488">
    <property type="component" value="Chromosome"/>
</dbReference>
<evidence type="ECO:0000256" key="1">
    <source>
        <dbReference type="ARBA" id="ARBA00007435"/>
    </source>
</evidence>
<proteinExistence type="inferred from homology"/>
<dbReference type="Gene3D" id="3.40.1440.10">
    <property type="entry name" value="GIY-YIG endonuclease"/>
    <property type="match status" value="1"/>
</dbReference>
<dbReference type="InterPro" id="IPR000305">
    <property type="entry name" value="GIY-YIG_endonuc"/>
</dbReference>
<dbReference type="KEGG" id="ppha:BVH74_16585"/>
<dbReference type="AlphaFoldDB" id="A0A1V0BAA8"/>
<dbReference type="PANTHER" id="PTHR34477:SF5">
    <property type="entry name" value="BSL5627 PROTEIN"/>
    <property type="match status" value="1"/>
</dbReference>
<keyword evidence="3" id="KW-0255">Endonuclease</keyword>
<comment type="similarity">
    <text evidence="1">Belongs to the UPF0213 family.</text>
</comment>
<keyword evidence="4" id="KW-1185">Reference proteome</keyword>
<gene>
    <name evidence="3" type="ORF">BVH74_16585</name>
</gene>
<evidence type="ECO:0000313" key="4">
    <source>
        <dbReference type="Proteomes" id="UP000243488"/>
    </source>
</evidence>
<accession>A0A1V0BAA8</accession>
<dbReference type="CDD" id="cd10448">
    <property type="entry name" value="GIY-YIG_unchar_3"/>
    <property type="match status" value="1"/>
</dbReference>
<dbReference type="InterPro" id="IPR035901">
    <property type="entry name" value="GIY-YIG_endonuc_sf"/>
</dbReference>
<protein>
    <submittedName>
        <fullName evidence="3">Endonuclease</fullName>
    </submittedName>
</protein>
<dbReference type="InterPro" id="IPR050190">
    <property type="entry name" value="UPF0213_domain"/>
</dbReference>
<feature type="domain" description="GIY-YIG" evidence="2">
    <location>
        <begin position="2"/>
        <end position="78"/>
    </location>
</feature>
<sequence>MREPCVYIMSNKPNGTLYVGVTSNLPARVWQHRTGAVPGFTSRYGLTKLVWYERHEQMAEAISREKQLKAGNRAGKIRLIEESNPHWNDLYTTL</sequence>
<organism evidence="3 4">
    <name type="scientific">Halopseudomonas phragmitis</name>
    <dbReference type="NCBI Taxonomy" id="1931241"/>
    <lineage>
        <taxon>Bacteria</taxon>
        <taxon>Pseudomonadati</taxon>
        <taxon>Pseudomonadota</taxon>
        <taxon>Gammaproteobacteria</taxon>
        <taxon>Pseudomonadales</taxon>
        <taxon>Pseudomonadaceae</taxon>
        <taxon>Halopseudomonas</taxon>
    </lineage>
</organism>
<evidence type="ECO:0000313" key="3">
    <source>
        <dbReference type="EMBL" id="AQZ96865.1"/>
    </source>
</evidence>
<dbReference type="PANTHER" id="PTHR34477">
    <property type="entry name" value="UPF0213 PROTEIN YHBQ"/>
    <property type="match status" value="1"/>
</dbReference>
<keyword evidence="3" id="KW-0378">Hydrolase</keyword>
<reference evidence="3 4" key="1">
    <citation type="submission" date="2017-03" db="EMBL/GenBank/DDBJ databases">
        <title>Complete genome sequence of the novel DNRA strain Pseudomonas sp. S-6-2 isolated from Chinese polluted river sediment. Journal of Biotechnology.</title>
        <authorList>
            <person name="Li J."/>
            <person name="Xiang F."/>
            <person name="Wang L."/>
            <person name="Xi L."/>
            <person name="Liu J."/>
        </authorList>
    </citation>
    <scope>NUCLEOTIDE SEQUENCE [LARGE SCALE GENOMIC DNA]</scope>
    <source>
        <strain evidence="3 4">S-6-2</strain>
    </source>
</reference>
<keyword evidence="3" id="KW-0540">Nuclease</keyword>
<dbReference type="SUPFAM" id="SSF82771">
    <property type="entry name" value="GIY-YIG endonuclease"/>
    <property type="match status" value="1"/>
</dbReference>
<dbReference type="Pfam" id="PF01541">
    <property type="entry name" value="GIY-YIG"/>
    <property type="match status" value="1"/>
</dbReference>